<protein>
    <submittedName>
        <fullName evidence="3">Uncharacterized protein</fullName>
    </submittedName>
</protein>
<dbReference type="PATRIC" id="fig|1423813.3.peg.2277"/>
<gene>
    <name evidence="3" type="ORF">FC26_GL002235</name>
</gene>
<sequence>MGPHYFFGLAWSEVGTIISIIVVLIGLFMWLSRIAITQPMEASIRSLMDTIDRLTKNIERLGTRYDELDKRLDAQDIQLTKHSKDIKELYDRTERK</sequence>
<dbReference type="RefSeq" id="WP_057779437.1">
    <property type="nucleotide sequence ID" value="NZ_AYYY01000043.1"/>
</dbReference>
<evidence type="ECO:0000256" key="1">
    <source>
        <dbReference type="SAM" id="Coils"/>
    </source>
</evidence>
<dbReference type="EMBL" id="AYYY01000043">
    <property type="protein sequence ID" value="KRM61020.1"/>
    <property type="molecule type" value="Genomic_DNA"/>
</dbReference>
<keyword evidence="1" id="KW-0175">Coiled coil</keyword>
<accession>A0A0R2AEB3</accession>
<reference evidence="3 4" key="1">
    <citation type="journal article" date="2015" name="Genome Announc.">
        <title>Expanding the biotechnology potential of lactobacilli through comparative genomics of 213 strains and associated genera.</title>
        <authorList>
            <person name="Sun Z."/>
            <person name="Harris H.M."/>
            <person name="McCann A."/>
            <person name="Guo C."/>
            <person name="Argimon S."/>
            <person name="Zhang W."/>
            <person name="Yang X."/>
            <person name="Jeffery I.B."/>
            <person name="Cooney J.C."/>
            <person name="Kagawa T.F."/>
            <person name="Liu W."/>
            <person name="Song Y."/>
            <person name="Salvetti E."/>
            <person name="Wrobel A."/>
            <person name="Rasinkangas P."/>
            <person name="Parkhill J."/>
            <person name="Rea M.C."/>
            <person name="O'Sullivan O."/>
            <person name="Ritari J."/>
            <person name="Douillard F.P."/>
            <person name="Paul Ross R."/>
            <person name="Yang R."/>
            <person name="Briner A.E."/>
            <person name="Felis G.E."/>
            <person name="de Vos W.M."/>
            <person name="Barrangou R."/>
            <person name="Klaenhammer T.R."/>
            <person name="Caufield P.W."/>
            <person name="Cui Y."/>
            <person name="Zhang H."/>
            <person name="O'Toole P.W."/>
        </authorList>
    </citation>
    <scope>NUCLEOTIDE SEQUENCE [LARGE SCALE GENOMIC DNA]</scope>
    <source>
        <strain evidence="3 4">DSM 20634</strain>
    </source>
</reference>
<keyword evidence="2" id="KW-0472">Membrane</keyword>
<dbReference type="OrthoDB" id="2320674at2"/>
<dbReference type="AlphaFoldDB" id="A0A0R2AEB3"/>
<proteinExistence type="predicted"/>
<evidence type="ECO:0000313" key="3">
    <source>
        <dbReference type="EMBL" id="KRM61020.1"/>
    </source>
</evidence>
<organism evidence="3 4">
    <name type="scientific">Paucilactobacillus vaccinostercus DSM 20634</name>
    <dbReference type="NCBI Taxonomy" id="1423813"/>
    <lineage>
        <taxon>Bacteria</taxon>
        <taxon>Bacillati</taxon>
        <taxon>Bacillota</taxon>
        <taxon>Bacilli</taxon>
        <taxon>Lactobacillales</taxon>
        <taxon>Lactobacillaceae</taxon>
        <taxon>Paucilactobacillus</taxon>
    </lineage>
</organism>
<name>A0A0R2AEB3_9LACO</name>
<comment type="caution">
    <text evidence="3">The sequence shown here is derived from an EMBL/GenBank/DDBJ whole genome shotgun (WGS) entry which is preliminary data.</text>
</comment>
<feature type="transmembrane region" description="Helical" evidence="2">
    <location>
        <begin position="6"/>
        <end position="31"/>
    </location>
</feature>
<dbReference type="Gene3D" id="1.20.5.340">
    <property type="match status" value="1"/>
</dbReference>
<dbReference type="Proteomes" id="UP000051733">
    <property type="component" value="Unassembled WGS sequence"/>
</dbReference>
<keyword evidence="4" id="KW-1185">Reference proteome</keyword>
<dbReference type="STRING" id="1423813.FC26_GL002235"/>
<feature type="coiled-coil region" evidence="1">
    <location>
        <begin position="44"/>
        <end position="71"/>
    </location>
</feature>
<keyword evidence="2" id="KW-0812">Transmembrane</keyword>
<evidence type="ECO:0000256" key="2">
    <source>
        <dbReference type="SAM" id="Phobius"/>
    </source>
</evidence>
<keyword evidence="2" id="KW-1133">Transmembrane helix</keyword>
<evidence type="ECO:0000313" key="4">
    <source>
        <dbReference type="Proteomes" id="UP000051733"/>
    </source>
</evidence>